<gene>
    <name evidence="1" type="ORF">UXM345_LOCUS35756</name>
</gene>
<sequence>RPSHLSTTEESYFVAVLQLLPDFGLSDNPGKKWLHSFVSRYGDEIKWKKQNKLERAREEIFTEEVRSNWFKLLENVMKK</sequence>
<comment type="caution">
    <text evidence="1">The sequence shown here is derived from an EMBL/GenBank/DDBJ whole genome shotgun (WGS) entry which is preliminary data.</text>
</comment>
<dbReference type="EMBL" id="CAJOBF010015196">
    <property type="protein sequence ID" value="CAF4345860.1"/>
    <property type="molecule type" value="Genomic_DNA"/>
</dbReference>
<organism evidence="1 2">
    <name type="scientific">Rotaria magnacalcarata</name>
    <dbReference type="NCBI Taxonomy" id="392030"/>
    <lineage>
        <taxon>Eukaryota</taxon>
        <taxon>Metazoa</taxon>
        <taxon>Spiralia</taxon>
        <taxon>Gnathifera</taxon>
        <taxon>Rotifera</taxon>
        <taxon>Eurotatoria</taxon>
        <taxon>Bdelloidea</taxon>
        <taxon>Philodinida</taxon>
        <taxon>Philodinidae</taxon>
        <taxon>Rotaria</taxon>
    </lineage>
</organism>
<reference evidence="1" key="1">
    <citation type="submission" date="2021-02" db="EMBL/GenBank/DDBJ databases">
        <authorList>
            <person name="Nowell W R."/>
        </authorList>
    </citation>
    <scope>NUCLEOTIDE SEQUENCE</scope>
</reference>
<protein>
    <submittedName>
        <fullName evidence="1">Uncharacterized protein</fullName>
    </submittedName>
</protein>
<evidence type="ECO:0000313" key="1">
    <source>
        <dbReference type="EMBL" id="CAF4345860.1"/>
    </source>
</evidence>
<dbReference type="AlphaFoldDB" id="A0A820KSB1"/>
<name>A0A820KSB1_9BILA</name>
<accession>A0A820KSB1</accession>
<evidence type="ECO:0000313" key="2">
    <source>
        <dbReference type="Proteomes" id="UP000663842"/>
    </source>
</evidence>
<dbReference type="Proteomes" id="UP000663842">
    <property type="component" value="Unassembled WGS sequence"/>
</dbReference>
<feature type="non-terminal residue" evidence="1">
    <location>
        <position position="1"/>
    </location>
</feature>
<proteinExistence type="predicted"/>